<dbReference type="EMBL" id="LN854139">
    <property type="protein sequence ID" value="CRY97546.1"/>
    <property type="molecule type" value="Genomic_DNA"/>
</dbReference>
<reference evidence="1" key="1">
    <citation type="submission" date="2015-06" db="EMBL/GenBank/DDBJ databases">
        <authorList>
            <person name="Joergensen T."/>
        </authorList>
    </citation>
    <scope>NUCLEOTIDE SEQUENCE</scope>
    <source>
        <plasmid evidence="1">pRGFK1630</plasmid>
    </source>
</reference>
<name>A0A0H5Q683_9ZZZZ</name>
<protein>
    <submittedName>
        <fullName evidence="1">Uncharacterized protein</fullName>
    </submittedName>
</protein>
<evidence type="ECO:0000313" key="1">
    <source>
        <dbReference type="EMBL" id="CRY97546.1"/>
    </source>
</evidence>
<reference evidence="1" key="2">
    <citation type="submission" date="2015-07" db="EMBL/GenBank/DDBJ databases">
        <title>Plasmids, circular viruses and viroids from rat gut.</title>
        <authorList>
            <person name="Jorgensen T.J."/>
            <person name="Hansen M.A."/>
            <person name="Xu Z."/>
            <person name="Tabak M.A."/>
            <person name="Sorensen S.J."/>
            <person name="Hansen L.H."/>
        </authorList>
    </citation>
    <scope>NUCLEOTIDE SEQUENCE</scope>
    <source>
        <plasmid evidence="1">pRGFK1630</plasmid>
    </source>
</reference>
<sequence>MGVAYGNVYPSSHRGNVSPLKDGSPSRAFSFFVCLSPFRQGGEVLFFLSVPCRCPAISAFYQKKKGKDFQDITAQKLPLTARNTPRRSIMAIWTRRHWRAGRATRKKRHSSPLAPPLPSPVPRGDMVIYYTLHRVSPLTDELYLLGFSVLFSSDYLYMINQHFLLHDNH</sequence>
<accession>A0A0H5Q683</accession>
<organism evidence="1">
    <name type="scientific">uncultured prokaryote</name>
    <dbReference type="NCBI Taxonomy" id="198431"/>
    <lineage>
        <taxon>unclassified sequences</taxon>
        <taxon>environmental samples</taxon>
    </lineage>
</organism>
<dbReference type="AlphaFoldDB" id="A0A0H5Q683"/>
<proteinExistence type="predicted"/>
<geneLocation type="plasmid" evidence="1">
    <name>pRGFK1630</name>
</geneLocation>
<keyword evidence="1" id="KW-0614">Plasmid</keyword>